<reference evidence="3 4" key="1">
    <citation type="submission" date="2016-05" db="EMBL/GenBank/DDBJ databases">
        <title>Microbial solvent formation.</title>
        <authorList>
            <person name="Poehlein A."/>
            <person name="Montoya Solano J.D."/>
            <person name="Flitsch S."/>
            <person name="Krabben P."/>
            <person name="Duerre P."/>
            <person name="Daniel R."/>
        </authorList>
    </citation>
    <scope>NUCLEOTIDE SEQUENCE [LARGE SCALE GENOMIC DNA]</scope>
    <source>
        <strain evidence="3 4">DSM 53</strain>
    </source>
</reference>
<name>A0A1S8NV79_CLOBE</name>
<dbReference type="InterPro" id="IPR018540">
    <property type="entry name" value="Spo0E-like"/>
</dbReference>
<evidence type="ECO:0000313" key="3">
    <source>
        <dbReference type="EMBL" id="OOM54453.1"/>
    </source>
</evidence>
<dbReference type="EMBL" id="LZZI01000163">
    <property type="protein sequence ID" value="OOM54453.1"/>
    <property type="molecule type" value="Genomic_DNA"/>
</dbReference>
<dbReference type="InterPro" id="IPR036638">
    <property type="entry name" value="HLH_DNA-bd_sf"/>
</dbReference>
<reference evidence="1" key="2">
    <citation type="submission" date="2020-04" db="EMBL/GenBank/DDBJ databases">
        <authorList>
            <person name="Brown S."/>
        </authorList>
    </citation>
    <scope>NUCLEOTIDE SEQUENCE</scope>
    <source>
        <strain evidence="1">DJ015</strain>
    </source>
</reference>
<dbReference type="Proteomes" id="UP000190973">
    <property type="component" value="Unassembled WGS sequence"/>
</dbReference>
<dbReference type="EMBL" id="JABAGV010000160">
    <property type="protein sequence ID" value="MBC2477976.1"/>
    <property type="molecule type" value="Genomic_DNA"/>
</dbReference>
<sequence>MEKIIEIEKMICKMRQSLYEIINNEKSLLGIEVITASQRLDDIINQYNELLDKGI</sequence>
<dbReference type="Pfam" id="PF09388">
    <property type="entry name" value="SpoOE-like"/>
    <property type="match status" value="1"/>
</dbReference>
<dbReference type="GeneID" id="66345107"/>
<evidence type="ECO:0000313" key="1">
    <source>
        <dbReference type="EMBL" id="MBC2477976.1"/>
    </source>
</evidence>
<dbReference type="InterPro" id="IPR037208">
    <property type="entry name" value="Spo0E-like_sf"/>
</dbReference>
<reference evidence="1" key="4">
    <citation type="journal article" date="2022" name="Nat. Biotechnol.">
        <title>Carbon-negative production of acetone and isopropanol by gas fermentation at industrial pilot scale.</title>
        <authorList>
            <person name="Liew F.E."/>
            <person name="Nogle R."/>
            <person name="Abdalla T."/>
            <person name="Rasor B.J."/>
            <person name="Canter C."/>
            <person name="Jensen R.O."/>
            <person name="Wang L."/>
            <person name="Strutz J."/>
            <person name="Chirania P."/>
            <person name="De Tissera S."/>
            <person name="Mueller A.P."/>
            <person name="Ruan Z."/>
            <person name="Gao A."/>
            <person name="Tran L."/>
            <person name="Engle N.L."/>
            <person name="Bromley J.C."/>
            <person name="Daniell J."/>
            <person name="Conrado R."/>
            <person name="Tschaplinski T.J."/>
            <person name="Giannone R.J."/>
            <person name="Hettich R.L."/>
            <person name="Karim A.S."/>
            <person name="Simpson S.D."/>
            <person name="Brown S.D."/>
            <person name="Leang C."/>
            <person name="Jewett M.C."/>
            <person name="Kopke M."/>
        </authorList>
    </citation>
    <scope>NUCLEOTIDE SEQUENCE</scope>
    <source>
        <strain evidence="1">DJ015</strain>
    </source>
</reference>
<gene>
    <name evidence="3" type="ORF">CLBCK_46590</name>
    <name evidence="2" type="ORF">DFH45_005077</name>
    <name evidence="1" type="ORF">HGI39_25515</name>
</gene>
<dbReference type="Proteomes" id="UP000821656">
    <property type="component" value="Unassembled WGS sequence"/>
</dbReference>
<proteinExistence type="predicted"/>
<evidence type="ECO:0000313" key="2">
    <source>
        <dbReference type="EMBL" id="NRV12114.1"/>
    </source>
</evidence>
<dbReference type="AlphaFoldDB" id="A0A1S8NV79"/>
<comment type="caution">
    <text evidence="3">The sequence shown here is derived from an EMBL/GenBank/DDBJ whole genome shotgun (WGS) entry which is preliminary data.</text>
</comment>
<organism evidence="3 4">
    <name type="scientific">Clostridium beijerinckii</name>
    <name type="common">Clostridium MP</name>
    <dbReference type="NCBI Taxonomy" id="1520"/>
    <lineage>
        <taxon>Bacteria</taxon>
        <taxon>Bacillati</taxon>
        <taxon>Bacillota</taxon>
        <taxon>Clostridia</taxon>
        <taxon>Eubacteriales</taxon>
        <taxon>Clostridiaceae</taxon>
        <taxon>Clostridium</taxon>
    </lineage>
</organism>
<dbReference type="SUPFAM" id="SSF140500">
    <property type="entry name" value="BAS1536-like"/>
    <property type="match status" value="1"/>
</dbReference>
<reference evidence="2" key="3">
    <citation type="submission" date="2020-05" db="EMBL/GenBank/DDBJ databases">
        <title>Genomic insights into acetone-butanol-ethanol (ABE) fermentation by sequencing solventogenic clostridia strains.</title>
        <authorList>
            <person name="Brown S."/>
        </authorList>
    </citation>
    <scope>NUCLEOTIDE SEQUENCE</scope>
    <source>
        <strain evidence="2">DJ126</strain>
    </source>
</reference>
<evidence type="ECO:0000313" key="4">
    <source>
        <dbReference type="Proteomes" id="UP000190973"/>
    </source>
</evidence>
<dbReference type="GO" id="GO:0043937">
    <property type="term" value="P:regulation of sporulation"/>
    <property type="evidence" value="ECO:0007669"/>
    <property type="project" value="InterPro"/>
</dbReference>
<accession>A0A1S8NV79</accession>
<dbReference type="RefSeq" id="WP_017212669.1">
    <property type="nucleotide sequence ID" value="NZ_BKAK01000110.1"/>
</dbReference>
<dbReference type="EMBL" id="JABSXK010000001">
    <property type="protein sequence ID" value="NRV12114.1"/>
    <property type="molecule type" value="Genomic_DNA"/>
</dbReference>
<dbReference type="Gene3D" id="4.10.280.10">
    <property type="entry name" value="Helix-loop-helix DNA-binding domain"/>
    <property type="match status" value="1"/>
</dbReference>
<dbReference type="Proteomes" id="UP001194098">
    <property type="component" value="Unassembled WGS sequence"/>
</dbReference>
<protein>
    <submittedName>
        <fullName evidence="1">Aspartyl-phosphate phosphatase Spo0E family protein</fullName>
    </submittedName>
    <submittedName>
        <fullName evidence="3">Spo0E like sporulation regulatory protein</fullName>
    </submittedName>
</protein>
<dbReference type="GO" id="GO:0046983">
    <property type="term" value="F:protein dimerization activity"/>
    <property type="evidence" value="ECO:0007669"/>
    <property type="project" value="InterPro"/>
</dbReference>